<organism evidence="1 2">
    <name type="scientific">Lentzea jiangxiensis</name>
    <dbReference type="NCBI Taxonomy" id="641025"/>
    <lineage>
        <taxon>Bacteria</taxon>
        <taxon>Bacillati</taxon>
        <taxon>Actinomycetota</taxon>
        <taxon>Actinomycetes</taxon>
        <taxon>Pseudonocardiales</taxon>
        <taxon>Pseudonocardiaceae</taxon>
        <taxon>Lentzea</taxon>
    </lineage>
</organism>
<protein>
    <submittedName>
        <fullName evidence="1">Uncharacterized protein</fullName>
    </submittedName>
</protein>
<gene>
    <name evidence="1" type="ORF">SAMN05421507_12344</name>
</gene>
<dbReference type="AlphaFoldDB" id="A0A1H0WTX7"/>
<dbReference type="STRING" id="641025.SAMN05421507_12344"/>
<dbReference type="EMBL" id="FNIX01000023">
    <property type="protein sequence ID" value="SDP94161.1"/>
    <property type="molecule type" value="Genomic_DNA"/>
</dbReference>
<reference evidence="2" key="1">
    <citation type="submission" date="2016-10" db="EMBL/GenBank/DDBJ databases">
        <authorList>
            <person name="Varghese N."/>
            <person name="Submissions S."/>
        </authorList>
    </citation>
    <scope>NUCLEOTIDE SEQUENCE [LARGE SCALE GENOMIC DNA]</scope>
    <source>
        <strain evidence="2">CGMCC 4.6609</strain>
    </source>
</reference>
<name>A0A1H0WTX7_9PSEU</name>
<evidence type="ECO:0000313" key="2">
    <source>
        <dbReference type="Proteomes" id="UP000199691"/>
    </source>
</evidence>
<evidence type="ECO:0000313" key="1">
    <source>
        <dbReference type="EMBL" id="SDP94161.1"/>
    </source>
</evidence>
<dbReference type="RefSeq" id="WP_176960121.1">
    <property type="nucleotide sequence ID" value="NZ_FNIX01000023.1"/>
</dbReference>
<accession>A0A1H0WTX7</accession>
<proteinExistence type="predicted"/>
<keyword evidence="2" id="KW-1185">Reference proteome</keyword>
<dbReference type="Proteomes" id="UP000199691">
    <property type="component" value="Unassembled WGS sequence"/>
</dbReference>
<sequence length="49" mass="5128">MPVVIPETLAAITPAPAPEADADTEELATATNVVRVDQSYWFTGTGGPR</sequence>